<dbReference type="Proteomes" id="UP000223025">
    <property type="component" value="Segment"/>
</dbReference>
<proteinExistence type="predicted"/>
<dbReference type="GeneID" id="40088364"/>
<name>A0A2L0V027_9CAUD</name>
<dbReference type="EMBL" id="MF403008">
    <property type="protein sequence ID" value="AUZ95120.1"/>
    <property type="molecule type" value="Genomic_DNA"/>
</dbReference>
<reference evidence="1 2" key="1">
    <citation type="submission" date="2017-06" db="EMBL/GenBank/DDBJ databases">
        <authorList>
            <person name="Kim H.J."/>
            <person name="Triplett B.A."/>
        </authorList>
    </citation>
    <scope>NUCLEOTIDE SEQUENCE [LARGE SCALE GENOMIC DNA]</scope>
</reference>
<protein>
    <submittedName>
        <fullName evidence="1">Uncharacterized protein</fullName>
    </submittedName>
</protein>
<organism evidence="1 2">
    <name type="scientific">Agrobacterium phage Atu_ph07</name>
    <dbReference type="NCBI Taxonomy" id="2024264"/>
    <lineage>
        <taxon>Viruses</taxon>
        <taxon>Duplodnaviria</taxon>
        <taxon>Heunggongvirae</taxon>
        <taxon>Uroviricota</taxon>
        <taxon>Caudoviricetes</taxon>
        <taxon>Polybotosvirus</taxon>
        <taxon>Polybotosvirus Atuph07</taxon>
    </lineage>
</organism>
<evidence type="ECO:0000313" key="2">
    <source>
        <dbReference type="Proteomes" id="UP000223025"/>
    </source>
</evidence>
<evidence type="ECO:0000313" key="1">
    <source>
        <dbReference type="EMBL" id="AUZ95120.1"/>
    </source>
</evidence>
<dbReference type="KEGG" id="vg:40088364"/>
<sequence length="41" mass="4689">MLVNTGIDSFTDHIDNTIGNIFKIHTVTPFIFYNALRHKIA</sequence>
<dbReference type="RefSeq" id="YP_009612026.1">
    <property type="nucleotide sequence ID" value="NC_042013.1"/>
</dbReference>
<keyword evidence="2" id="KW-1185">Reference proteome</keyword>
<accession>A0A2L0V027</accession>